<evidence type="ECO:0000256" key="2">
    <source>
        <dbReference type="ARBA" id="ARBA00006727"/>
    </source>
</evidence>
<feature type="transmembrane region" description="Helical" evidence="3">
    <location>
        <begin position="93"/>
        <end position="114"/>
    </location>
</feature>
<accession>A0AAD5VXI6</accession>
<feature type="transmembrane region" description="Helical" evidence="3">
    <location>
        <begin position="386"/>
        <end position="406"/>
    </location>
</feature>
<dbReference type="PANTHER" id="PTHR11360:SF319">
    <property type="entry name" value="MAJOR FACILITATOR SUPERFAMILY (MFS) PROFILE DOMAIN-CONTAINING PROTEIN"/>
    <property type="match status" value="1"/>
</dbReference>
<dbReference type="AlphaFoldDB" id="A0AAD5VXI6"/>
<feature type="transmembrane region" description="Helical" evidence="3">
    <location>
        <begin position="267"/>
        <end position="286"/>
    </location>
</feature>
<proteinExistence type="inferred from homology"/>
<dbReference type="Pfam" id="PF07690">
    <property type="entry name" value="MFS_1"/>
    <property type="match status" value="1"/>
</dbReference>
<sequence>MSYKEKQSPSPVDVHPAEDDIMDGGRDAWLTVIGGFLTVAVTFGYTNSFGVYQDLYTRSHTASASAVSWIGSTQIFFLLAMALPGGKLLDMGYFRMTTLVGSLIYVFSLFMLSICHMDKFWQLYLAQGLGMGIGSGLLYVPSVAVQAHHWKNRRALAMGIVATGSSLGGIIFPIMLNRLFKGSAGFAWGVRASAFIVLGLLILANLLMIPKPRPPTAARPQFNLKEIMTDKPYLICIFAVFVIDWGLFFPYFYFQLFAILHGIDSNIAFYCVAILNAGAVPGRVIPNMMADYFGTYNVGIPMVISCGVLIFAMIGVTSVAGMVILTILYGFMSGAVLALTAPAFAVLSRDPSEVGVRFGIAFSLTSFGALMGSPIDGALLGNTFPWIRPITFSGVAVLAGTIGLIITRQMLVKRKGTQIV</sequence>
<evidence type="ECO:0000256" key="1">
    <source>
        <dbReference type="ARBA" id="ARBA00004141"/>
    </source>
</evidence>
<dbReference type="InterPro" id="IPR011701">
    <property type="entry name" value="MFS"/>
</dbReference>
<keyword evidence="3" id="KW-0812">Transmembrane</keyword>
<keyword evidence="3" id="KW-1133">Transmembrane helix</keyword>
<feature type="transmembrane region" description="Helical" evidence="3">
    <location>
        <begin position="322"/>
        <end position="347"/>
    </location>
</feature>
<feature type="transmembrane region" description="Helical" evidence="3">
    <location>
        <begin position="354"/>
        <end position="374"/>
    </location>
</feature>
<feature type="transmembrane region" description="Helical" evidence="3">
    <location>
        <begin position="66"/>
        <end position="86"/>
    </location>
</feature>
<gene>
    <name evidence="4" type="ORF">NP233_g2893</name>
</gene>
<feature type="transmembrane region" description="Helical" evidence="3">
    <location>
        <begin position="233"/>
        <end position="255"/>
    </location>
</feature>
<feature type="transmembrane region" description="Helical" evidence="3">
    <location>
        <begin position="155"/>
        <end position="176"/>
    </location>
</feature>
<dbReference type="Proteomes" id="UP001213000">
    <property type="component" value="Unassembled WGS sequence"/>
</dbReference>
<comment type="similarity">
    <text evidence="2">Belongs to the major facilitator superfamily. Monocarboxylate porter (TC 2.A.1.13) family.</text>
</comment>
<evidence type="ECO:0000313" key="5">
    <source>
        <dbReference type="Proteomes" id="UP001213000"/>
    </source>
</evidence>
<reference evidence="4" key="1">
    <citation type="submission" date="2022-07" db="EMBL/GenBank/DDBJ databases">
        <title>Genome Sequence of Leucocoprinus birnbaumii.</title>
        <authorList>
            <person name="Buettner E."/>
        </authorList>
    </citation>
    <scope>NUCLEOTIDE SEQUENCE</scope>
    <source>
        <strain evidence="4">VT141</strain>
    </source>
</reference>
<comment type="caution">
    <text evidence="4">The sequence shown here is derived from an EMBL/GenBank/DDBJ whole genome shotgun (WGS) entry which is preliminary data.</text>
</comment>
<evidence type="ECO:0000256" key="3">
    <source>
        <dbReference type="SAM" id="Phobius"/>
    </source>
</evidence>
<feature type="transmembrane region" description="Helical" evidence="3">
    <location>
        <begin position="188"/>
        <end position="209"/>
    </location>
</feature>
<dbReference type="InterPro" id="IPR036259">
    <property type="entry name" value="MFS_trans_sf"/>
</dbReference>
<dbReference type="SUPFAM" id="SSF103473">
    <property type="entry name" value="MFS general substrate transporter"/>
    <property type="match status" value="1"/>
</dbReference>
<evidence type="ECO:0000313" key="4">
    <source>
        <dbReference type="EMBL" id="KAJ3572737.1"/>
    </source>
</evidence>
<keyword evidence="5" id="KW-1185">Reference proteome</keyword>
<dbReference type="PANTHER" id="PTHR11360">
    <property type="entry name" value="MONOCARBOXYLATE TRANSPORTER"/>
    <property type="match status" value="1"/>
</dbReference>
<feature type="transmembrane region" description="Helical" evidence="3">
    <location>
        <begin position="298"/>
        <end position="316"/>
    </location>
</feature>
<dbReference type="Gene3D" id="1.20.1250.20">
    <property type="entry name" value="MFS general substrate transporter like domains"/>
    <property type="match status" value="2"/>
</dbReference>
<dbReference type="EMBL" id="JANIEX010000130">
    <property type="protein sequence ID" value="KAJ3572737.1"/>
    <property type="molecule type" value="Genomic_DNA"/>
</dbReference>
<dbReference type="GO" id="GO:0016020">
    <property type="term" value="C:membrane"/>
    <property type="evidence" value="ECO:0007669"/>
    <property type="project" value="UniProtKB-SubCell"/>
</dbReference>
<dbReference type="InterPro" id="IPR050327">
    <property type="entry name" value="Proton-linked_MCT"/>
</dbReference>
<protein>
    <submittedName>
        <fullName evidence="4">Uncharacterized protein</fullName>
    </submittedName>
</protein>
<feature type="transmembrane region" description="Helical" evidence="3">
    <location>
        <begin position="120"/>
        <end position="143"/>
    </location>
</feature>
<dbReference type="GO" id="GO:0022857">
    <property type="term" value="F:transmembrane transporter activity"/>
    <property type="evidence" value="ECO:0007669"/>
    <property type="project" value="InterPro"/>
</dbReference>
<comment type="subcellular location">
    <subcellularLocation>
        <location evidence="1">Membrane</location>
        <topology evidence="1">Multi-pass membrane protein</topology>
    </subcellularLocation>
</comment>
<organism evidence="4 5">
    <name type="scientific">Leucocoprinus birnbaumii</name>
    <dbReference type="NCBI Taxonomy" id="56174"/>
    <lineage>
        <taxon>Eukaryota</taxon>
        <taxon>Fungi</taxon>
        <taxon>Dikarya</taxon>
        <taxon>Basidiomycota</taxon>
        <taxon>Agaricomycotina</taxon>
        <taxon>Agaricomycetes</taxon>
        <taxon>Agaricomycetidae</taxon>
        <taxon>Agaricales</taxon>
        <taxon>Agaricineae</taxon>
        <taxon>Agaricaceae</taxon>
        <taxon>Leucocoprinus</taxon>
    </lineage>
</organism>
<feature type="transmembrane region" description="Helical" evidence="3">
    <location>
        <begin position="28"/>
        <end position="46"/>
    </location>
</feature>
<keyword evidence="3" id="KW-0472">Membrane</keyword>
<name>A0AAD5VXI6_9AGAR</name>